<dbReference type="GO" id="GO:0005886">
    <property type="term" value="C:plasma membrane"/>
    <property type="evidence" value="ECO:0007669"/>
    <property type="project" value="UniProtKB-SubCell"/>
</dbReference>
<evidence type="ECO:0000256" key="3">
    <source>
        <dbReference type="ARBA" id="ARBA00022475"/>
    </source>
</evidence>
<proteinExistence type="predicted"/>
<evidence type="ECO:0000256" key="8">
    <source>
        <dbReference type="SAM" id="MobiDB-lite"/>
    </source>
</evidence>
<evidence type="ECO:0000256" key="1">
    <source>
        <dbReference type="ARBA" id="ARBA00004651"/>
    </source>
</evidence>
<comment type="subcellular location">
    <subcellularLocation>
        <location evidence="1">Cell membrane</location>
        <topology evidence="1">Multi-pass membrane protein</topology>
    </subcellularLocation>
</comment>
<feature type="region of interest" description="Disordered" evidence="8">
    <location>
        <begin position="517"/>
        <end position="536"/>
    </location>
</feature>
<feature type="transmembrane region" description="Helical" evidence="9">
    <location>
        <begin position="107"/>
        <end position="128"/>
    </location>
</feature>
<feature type="transmembrane region" description="Helical" evidence="9">
    <location>
        <begin position="166"/>
        <end position="190"/>
    </location>
</feature>
<evidence type="ECO:0000259" key="10">
    <source>
        <dbReference type="PROSITE" id="PS50850"/>
    </source>
</evidence>
<dbReference type="Gene3D" id="1.20.1250.20">
    <property type="entry name" value="MFS general substrate transporter like domains"/>
    <property type="match status" value="1"/>
</dbReference>
<feature type="transmembrane region" description="Helical" evidence="9">
    <location>
        <begin position="14"/>
        <end position="38"/>
    </location>
</feature>
<keyword evidence="3" id="KW-1003">Cell membrane</keyword>
<evidence type="ECO:0000256" key="5">
    <source>
        <dbReference type="ARBA" id="ARBA00022989"/>
    </source>
</evidence>
<dbReference type="PANTHER" id="PTHR42718:SF47">
    <property type="entry name" value="METHYL VIOLOGEN RESISTANCE PROTEIN SMVA"/>
    <property type="match status" value="1"/>
</dbReference>
<dbReference type="PROSITE" id="PS50850">
    <property type="entry name" value="MFS"/>
    <property type="match status" value="1"/>
</dbReference>
<feature type="transmembrane region" description="Helical" evidence="9">
    <location>
        <begin position="269"/>
        <end position="294"/>
    </location>
</feature>
<name>A0AB33KM88_9ACTN</name>
<reference evidence="11" key="1">
    <citation type="submission" date="2024-07" db="EMBL/GenBank/DDBJ databases">
        <title>Complete genome sequences of cellulolytic bacteria, Kitasatospora sp. CMC57 and Streptomyces sp. CMC78, isolated from Japanese agricultural soil.</title>
        <authorList>
            <person name="Hashimoto T."/>
            <person name="Ito M."/>
            <person name="Iwamoto M."/>
            <person name="Fukahori D."/>
            <person name="Shoda T."/>
            <person name="Sakoda M."/>
            <person name="Morohoshi T."/>
            <person name="Mitsuboshi M."/>
            <person name="Nishizawa T."/>
        </authorList>
    </citation>
    <scope>NUCLEOTIDE SEQUENCE</scope>
    <source>
        <strain evidence="11">CMC78</strain>
    </source>
</reference>
<evidence type="ECO:0000256" key="7">
    <source>
        <dbReference type="ARBA" id="ARBA00023251"/>
    </source>
</evidence>
<feature type="transmembrane region" description="Helical" evidence="9">
    <location>
        <begin position="140"/>
        <end position="160"/>
    </location>
</feature>
<evidence type="ECO:0000256" key="2">
    <source>
        <dbReference type="ARBA" id="ARBA00022448"/>
    </source>
</evidence>
<feature type="transmembrane region" description="Helical" evidence="9">
    <location>
        <begin position="333"/>
        <end position="353"/>
    </location>
</feature>
<keyword evidence="6 9" id="KW-0472">Membrane</keyword>
<keyword evidence="7" id="KW-0046">Antibiotic resistance</keyword>
<feature type="transmembrane region" description="Helical" evidence="9">
    <location>
        <begin position="202"/>
        <end position="222"/>
    </location>
</feature>
<keyword evidence="4 9" id="KW-0812">Transmembrane</keyword>
<keyword evidence="5 9" id="KW-1133">Transmembrane helix</keyword>
<dbReference type="PANTHER" id="PTHR42718">
    <property type="entry name" value="MAJOR FACILITATOR SUPERFAMILY MULTIDRUG TRANSPORTER MFSC"/>
    <property type="match status" value="1"/>
</dbReference>
<feature type="domain" description="Major facilitator superfamily (MFS) profile" evidence="10">
    <location>
        <begin position="16"/>
        <end position="461"/>
    </location>
</feature>
<organism evidence="11">
    <name type="scientific">Streptomyces sp. CMC78</name>
    <dbReference type="NCBI Taxonomy" id="3231512"/>
    <lineage>
        <taxon>Bacteria</taxon>
        <taxon>Bacillati</taxon>
        <taxon>Actinomycetota</taxon>
        <taxon>Actinomycetes</taxon>
        <taxon>Kitasatosporales</taxon>
        <taxon>Streptomycetaceae</taxon>
        <taxon>Streptomyces</taxon>
    </lineage>
</organism>
<accession>A0AB33KM88</accession>
<protein>
    <submittedName>
        <fullName evidence="11">MFS transporter</fullName>
    </submittedName>
</protein>
<feature type="transmembrane region" description="Helical" evidence="9">
    <location>
        <begin position="306"/>
        <end position="326"/>
    </location>
</feature>
<feature type="transmembrane region" description="Helical" evidence="9">
    <location>
        <begin position="82"/>
        <end position="101"/>
    </location>
</feature>
<dbReference type="GO" id="GO:0022857">
    <property type="term" value="F:transmembrane transporter activity"/>
    <property type="evidence" value="ECO:0007669"/>
    <property type="project" value="InterPro"/>
</dbReference>
<feature type="compositionally biased region" description="Basic residues" evidence="8">
    <location>
        <begin position="517"/>
        <end position="528"/>
    </location>
</feature>
<dbReference type="RefSeq" id="WP_408054497.1">
    <property type="nucleotide sequence ID" value="NZ_AP035884.1"/>
</dbReference>
<dbReference type="Pfam" id="PF07690">
    <property type="entry name" value="MFS_1"/>
    <property type="match status" value="1"/>
</dbReference>
<feature type="transmembrane region" description="Helical" evidence="9">
    <location>
        <begin position="58"/>
        <end position="75"/>
    </location>
</feature>
<feature type="transmembrane region" description="Helical" evidence="9">
    <location>
        <begin position="228"/>
        <end position="249"/>
    </location>
</feature>
<sequence>MDTELAPRAGVREWIGLAALALPAMLVIMDMSVLHLALPTLSRDLEPSGAELLWITDVYGFVIAGAMITMGTLGDRIGRRRMLMIGAVAFGLASVLAAYAPTAETLIVARALLGLAGAVLGPSTLSLISAMFHDAKQRSFAITVWMTSFMLGGAVGPLVGGVLLEAFWWGSVFLVAVPVMVFLLVAGPLVLPEVRNPDASRLDLTSAAMSLAAILLVVFGVKEFAKEGVAWLPLLTLMLGLVIGALFVARQRRLTGPLLDMKLFANRGFSVSLGTLTLTVVFMLGSQFLIAQYIQMVVGMEPLESAVWSLPMVVSGTLAMFIAQGVAAQVGKAYVFGAGLAIAAVGFTVLAQVDSGSGVGIVVTAASLLFAGLMPVSSLGIGMIVDAAPPEQAGSAAAVGETTQELGGALGIAVLGSVLNVAYRSGVAGSVPDGVPASVRETATDNLPAALEAAGRLPGETGSQLVAVARQSFAQGLAWIAMGAYRSCSRWPSPPRCCSRTWVARTEAWQREGARTMRGKGWRPRRGGRCPDRPPSRYSIHGGAAPFFTDA</sequence>
<dbReference type="KEGG" id="stcm:SCMC78_60550"/>
<dbReference type="InterPro" id="IPR036259">
    <property type="entry name" value="MFS_trans_sf"/>
</dbReference>
<dbReference type="InterPro" id="IPR020846">
    <property type="entry name" value="MFS_dom"/>
</dbReference>
<dbReference type="AlphaFoldDB" id="A0AB33KM88"/>
<dbReference type="InterPro" id="IPR011701">
    <property type="entry name" value="MFS"/>
</dbReference>
<evidence type="ECO:0000256" key="9">
    <source>
        <dbReference type="SAM" id="Phobius"/>
    </source>
</evidence>
<dbReference type="SUPFAM" id="SSF103473">
    <property type="entry name" value="MFS general substrate transporter"/>
    <property type="match status" value="1"/>
</dbReference>
<dbReference type="PRINTS" id="PR01036">
    <property type="entry name" value="TCRTETB"/>
</dbReference>
<evidence type="ECO:0000313" key="11">
    <source>
        <dbReference type="EMBL" id="BFP56248.1"/>
    </source>
</evidence>
<keyword evidence="2" id="KW-0813">Transport</keyword>
<dbReference type="CDD" id="cd17321">
    <property type="entry name" value="MFS_MMR_MDR_like"/>
    <property type="match status" value="1"/>
</dbReference>
<gene>
    <name evidence="11" type="ORF">SCMC78_60550</name>
</gene>
<dbReference type="EMBL" id="AP035884">
    <property type="protein sequence ID" value="BFP56248.1"/>
    <property type="molecule type" value="Genomic_DNA"/>
</dbReference>
<dbReference type="GO" id="GO:0046677">
    <property type="term" value="P:response to antibiotic"/>
    <property type="evidence" value="ECO:0007669"/>
    <property type="project" value="UniProtKB-KW"/>
</dbReference>
<feature type="transmembrane region" description="Helical" evidence="9">
    <location>
        <begin position="359"/>
        <end position="385"/>
    </location>
</feature>
<evidence type="ECO:0000256" key="6">
    <source>
        <dbReference type="ARBA" id="ARBA00023136"/>
    </source>
</evidence>
<evidence type="ECO:0000256" key="4">
    <source>
        <dbReference type="ARBA" id="ARBA00022692"/>
    </source>
</evidence>